<sequence length="249" mass="28479">MKHFRISLFFCCNKCLDDHQKKYDNNWTTAITKMASFLRTHPQVSPIYLHFVYMSQVLFDSSIIFVLLIVSLSALFIRSSLAVGIDEESDGPMKRWNAGQMMTVGIPIEEAIERIRSMPHRRNALIRSLGATSLTQRAGRNLIFRVLLTIGHQNGLTQCTAQVMCEQTCQDEVNKSANNYFDTYPTDDTYVSYILAAIEKGRELGGVYHCDQCQTLYPKCNNESTRQQVLTKYSYLMDVTNYVLNKIPS</sequence>
<evidence type="ECO:0000313" key="2">
    <source>
        <dbReference type="Proteomes" id="UP000790347"/>
    </source>
</evidence>
<dbReference type="AlphaFoldDB" id="A0A922L5J6"/>
<name>A0A922L5J6_DERFA</name>
<protein>
    <submittedName>
        <fullName evidence="1">Uncharacterized protein</fullName>
    </submittedName>
</protein>
<reference evidence="1" key="2">
    <citation type="journal article" date="2022" name="Res Sq">
        <title>Comparative Genomics Reveals Insights into the Divergent Evolution of Astigmatic Mites and Household Pest Adaptations.</title>
        <authorList>
            <person name="Xiong Q."/>
            <person name="Wan A.T.-Y."/>
            <person name="Liu X.-Y."/>
            <person name="Fung C.S.-H."/>
            <person name="Xiao X."/>
            <person name="Malainual N."/>
            <person name="Hou J."/>
            <person name="Wang L."/>
            <person name="Wang M."/>
            <person name="Yang K."/>
            <person name="Cui Y."/>
            <person name="Leung E."/>
            <person name="Nong W."/>
            <person name="Shin S.-K."/>
            <person name="Au S."/>
            <person name="Jeong K.Y."/>
            <person name="Chew F.T."/>
            <person name="Hui J."/>
            <person name="Leung T.F."/>
            <person name="Tungtrongchitr A."/>
            <person name="Zhong N."/>
            <person name="Liu Z."/>
            <person name="Tsui S."/>
        </authorList>
    </citation>
    <scope>NUCLEOTIDE SEQUENCE</scope>
    <source>
        <strain evidence="1">Derf</strain>
        <tissue evidence="1">Whole organism</tissue>
    </source>
</reference>
<dbReference type="EMBL" id="ASGP02000004">
    <property type="protein sequence ID" value="KAH9510818.1"/>
    <property type="molecule type" value="Genomic_DNA"/>
</dbReference>
<gene>
    <name evidence="1" type="ORF">DERF_009324</name>
</gene>
<proteinExistence type="predicted"/>
<organism evidence="1 2">
    <name type="scientific">Dermatophagoides farinae</name>
    <name type="common">American house dust mite</name>
    <dbReference type="NCBI Taxonomy" id="6954"/>
    <lineage>
        <taxon>Eukaryota</taxon>
        <taxon>Metazoa</taxon>
        <taxon>Ecdysozoa</taxon>
        <taxon>Arthropoda</taxon>
        <taxon>Chelicerata</taxon>
        <taxon>Arachnida</taxon>
        <taxon>Acari</taxon>
        <taxon>Acariformes</taxon>
        <taxon>Sarcoptiformes</taxon>
        <taxon>Astigmata</taxon>
        <taxon>Psoroptidia</taxon>
        <taxon>Analgoidea</taxon>
        <taxon>Pyroglyphidae</taxon>
        <taxon>Dermatophagoidinae</taxon>
        <taxon>Dermatophagoides</taxon>
    </lineage>
</organism>
<accession>A0A922L5J6</accession>
<comment type="caution">
    <text evidence="1">The sequence shown here is derived from an EMBL/GenBank/DDBJ whole genome shotgun (WGS) entry which is preliminary data.</text>
</comment>
<keyword evidence="2" id="KW-1185">Reference proteome</keyword>
<reference evidence="1" key="1">
    <citation type="submission" date="2013-05" db="EMBL/GenBank/DDBJ databases">
        <authorList>
            <person name="Yim A.K.Y."/>
            <person name="Chan T.F."/>
            <person name="Ji K.M."/>
            <person name="Liu X.Y."/>
            <person name="Zhou J.W."/>
            <person name="Li R.Q."/>
            <person name="Yang K.Y."/>
            <person name="Li J."/>
            <person name="Li M."/>
            <person name="Law P.T.W."/>
            <person name="Wu Y.L."/>
            <person name="Cai Z.L."/>
            <person name="Qin H."/>
            <person name="Bao Y."/>
            <person name="Leung R.K.K."/>
            <person name="Ng P.K.S."/>
            <person name="Zou J."/>
            <person name="Zhong X.J."/>
            <person name="Ran P.X."/>
            <person name="Zhong N.S."/>
            <person name="Liu Z.G."/>
            <person name="Tsui S.K.W."/>
        </authorList>
    </citation>
    <scope>NUCLEOTIDE SEQUENCE</scope>
    <source>
        <strain evidence="1">Derf</strain>
        <tissue evidence="1">Whole organism</tissue>
    </source>
</reference>
<evidence type="ECO:0000313" key="1">
    <source>
        <dbReference type="EMBL" id="KAH9510818.1"/>
    </source>
</evidence>
<dbReference type="Proteomes" id="UP000790347">
    <property type="component" value="Unassembled WGS sequence"/>
</dbReference>